<dbReference type="STRING" id="1168034.FH5T_18495"/>
<feature type="chain" id="PRO_5010515156" evidence="1">
    <location>
        <begin position="20"/>
        <end position="265"/>
    </location>
</feature>
<dbReference type="OrthoDB" id="1149028at2"/>
<name>X5DLZ0_9BACT</name>
<dbReference type="HOGENOM" id="CLU_1048616_0_0_10"/>
<dbReference type="RefSeq" id="WP_074780822.1">
    <property type="nucleotide sequence ID" value="NZ_FOHT01000026.1"/>
</dbReference>
<sequence>MKRVVLLMVMVFISVMTFAQDASELMTQANAAVESKDFEKAIELFESVLAIPDHGQNVDNINAVLGQLRPAVAKSKASDAVDSKEYDKAIELYKAAIADYPNEGIEEQAGKIFYNEGIKSYKSEDFVEAANCFAVSQNDFNYDKAEKYKSASLKKAAETLVAEGKSSVEGVAVSEANKAELVENIAKVYFSQGYDKYQEGAATIKSATESVNSGSITTLDDEYKNAVAAGKKSFEQAIPFLKKALELDPNNANAKKVLAACEQSL</sequence>
<dbReference type="SUPFAM" id="SSF48452">
    <property type="entry name" value="TPR-like"/>
    <property type="match status" value="1"/>
</dbReference>
<evidence type="ECO:0000313" key="3">
    <source>
        <dbReference type="EMBL" id="SET85969.1"/>
    </source>
</evidence>
<evidence type="ECO:0000313" key="5">
    <source>
        <dbReference type="Proteomes" id="UP000181981"/>
    </source>
</evidence>
<keyword evidence="1" id="KW-0732">Signal</keyword>
<reference evidence="2 4" key="1">
    <citation type="submission" date="2014-03" db="EMBL/GenBank/DDBJ databases">
        <title>Complete genome sequence of a deeply braunched marine Bacteroidia bacterium Draconibacterium orientale type strain FH5T.</title>
        <authorList>
            <person name="Li X."/>
            <person name="Wang X."/>
            <person name="Xie Z."/>
            <person name="Du Z."/>
            <person name="Chen G."/>
        </authorList>
    </citation>
    <scope>NUCLEOTIDE SEQUENCE [LARGE SCALE GENOMIC DNA]</scope>
    <source>
        <strain evidence="2 4">FH5</strain>
    </source>
</reference>
<reference evidence="3 5" key="2">
    <citation type="submission" date="2016-10" db="EMBL/GenBank/DDBJ databases">
        <authorList>
            <person name="de Groot N.N."/>
        </authorList>
    </citation>
    <scope>NUCLEOTIDE SEQUENCE [LARGE SCALE GENOMIC DNA]</scope>
    <source>
        <strain evidence="3 5">DSM 25947</strain>
    </source>
</reference>
<dbReference type="InterPro" id="IPR011990">
    <property type="entry name" value="TPR-like_helical_dom_sf"/>
</dbReference>
<evidence type="ECO:0000313" key="4">
    <source>
        <dbReference type="Proteomes" id="UP000023772"/>
    </source>
</evidence>
<organism evidence="3 5">
    <name type="scientific">Draconibacterium orientale</name>
    <dbReference type="NCBI Taxonomy" id="1168034"/>
    <lineage>
        <taxon>Bacteria</taxon>
        <taxon>Pseudomonadati</taxon>
        <taxon>Bacteroidota</taxon>
        <taxon>Bacteroidia</taxon>
        <taxon>Marinilabiliales</taxon>
        <taxon>Prolixibacteraceae</taxon>
        <taxon>Draconibacterium</taxon>
    </lineage>
</organism>
<evidence type="ECO:0000313" key="2">
    <source>
        <dbReference type="EMBL" id="AHW62259.1"/>
    </source>
</evidence>
<accession>X5DLZ0</accession>
<protein>
    <submittedName>
        <fullName evidence="3">Tetratricopeptide repeat-containing protein</fullName>
    </submittedName>
</protein>
<proteinExistence type="predicted"/>
<dbReference type="Pfam" id="PF13181">
    <property type="entry name" value="TPR_8"/>
    <property type="match status" value="1"/>
</dbReference>
<dbReference type="EMBL" id="FOHT01000026">
    <property type="protein sequence ID" value="SET85969.1"/>
    <property type="molecule type" value="Genomic_DNA"/>
</dbReference>
<dbReference type="Gene3D" id="1.25.40.10">
    <property type="entry name" value="Tetratricopeptide repeat domain"/>
    <property type="match status" value="2"/>
</dbReference>
<dbReference type="Proteomes" id="UP000023772">
    <property type="component" value="Chromosome"/>
</dbReference>
<feature type="signal peptide" evidence="1">
    <location>
        <begin position="1"/>
        <end position="19"/>
    </location>
</feature>
<dbReference type="InterPro" id="IPR019734">
    <property type="entry name" value="TPR_rpt"/>
</dbReference>
<evidence type="ECO:0000256" key="1">
    <source>
        <dbReference type="SAM" id="SignalP"/>
    </source>
</evidence>
<keyword evidence="4" id="KW-1185">Reference proteome</keyword>
<dbReference type="AlphaFoldDB" id="X5DLZ0"/>
<dbReference type="KEGG" id="dori:FH5T_18495"/>
<gene>
    <name evidence="2" type="ORF">FH5T_18495</name>
    <name evidence="3" type="ORF">SAMN05444285_1265</name>
</gene>
<dbReference type="Proteomes" id="UP000181981">
    <property type="component" value="Unassembled WGS sequence"/>
</dbReference>
<dbReference type="EMBL" id="CP007451">
    <property type="protein sequence ID" value="AHW62259.1"/>
    <property type="molecule type" value="Genomic_DNA"/>
</dbReference>